<evidence type="ECO:0000256" key="8">
    <source>
        <dbReference type="ARBA" id="ARBA00023136"/>
    </source>
</evidence>
<dbReference type="GO" id="GO:0016887">
    <property type="term" value="F:ATP hydrolysis activity"/>
    <property type="evidence" value="ECO:0007669"/>
    <property type="project" value="InterPro"/>
</dbReference>
<evidence type="ECO:0000256" key="3">
    <source>
        <dbReference type="ARBA" id="ARBA00022448"/>
    </source>
</evidence>
<dbReference type="KEGG" id="lae:LBAT_0111"/>
<evidence type="ECO:0000313" key="10">
    <source>
        <dbReference type="EMBL" id="BAQ56500.1"/>
    </source>
</evidence>
<accession>A0A0D6A1T6</accession>
<dbReference type="PATRIC" id="fig|1600.4.peg.114"/>
<protein>
    <submittedName>
        <fullName evidence="10">ABC transporter ATP-binding component</fullName>
    </submittedName>
</protein>
<evidence type="ECO:0000256" key="6">
    <source>
        <dbReference type="ARBA" id="ARBA00022840"/>
    </source>
</evidence>
<dbReference type="InterPro" id="IPR003593">
    <property type="entry name" value="AAA+_ATPase"/>
</dbReference>
<evidence type="ECO:0000256" key="1">
    <source>
        <dbReference type="ARBA" id="ARBA00004202"/>
    </source>
</evidence>
<dbReference type="PANTHER" id="PTHR43553:SF27">
    <property type="entry name" value="ENERGY-COUPLING FACTOR TRANSPORTER ATP-BINDING PROTEIN ECFA2"/>
    <property type="match status" value="1"/>
</dbReference>
<evidence type="ECO:0000256" key="7">
    <source>
        <dbReference type="ARBA" id="ARBA00022967"/>
    </source>
</evidence>
<gene>
    <name evidence="10" type="ORF">LBAT_0111</name>
</gene>
<dbReference type="GO" id="GO:0005524">
    <property type="term" value="F:ATP binding"/>
    <property type="evidence" value="ECO:0007669"/>
    <property type="project" value="UniProtKB-KW"/>
</dbReference>
<dbReference type="Pfam" id="PF00005">
    <property type="entry name" value="ABC_tran"/>
    <property type="match status" value="2"/>
</dbReference>
<dbReference type="InterPro" id="IPR015856">
    <property type="entry name" value="ABC_transpr_CbiO/EcfA_su"/>
</dbReference>
<keyword evidence="8" id="KW-0472">Membrane</keyword>
<evidence type="ECO:0000313" key="11">
    <source>
        <dbReference type="Proteomes" id="UP000035709"/>
    </source>
</evidence>
<keyword evidence="7" id="KW-1278">Translocase</keyword>
<dbReference type="SMART" id="SM00382">
    <property type="entry name" value="AAA"/>
    <property type="match status" value="2"/>
</dbReference>
<keyword evidence="11" id="KW-1185">Reference proteome</keyword>
<keyword evidence="3" id="KW-0813">Transport</keyword>
<organism evidence="10 11">
    <name type="scientific">Lactobacillus acetotolerans</name>
    <dbReference type="NCBI Taxonomy" id="1600"/>
    <lineage>
        <taxon>Bacteria</taxon>
        <taxon>Bacillati</taxon>
        <taxon>Bacillota</taxon>
        <taxon>Bacilli</taxon>
        <taxon>Lactobacillales</taxon>
        <taxon>Lactobacillaceae</taxon>
        <taxon>Lactobacillus</taxon>
    </lineage>
</organism>
<evidence type="ECO:0000256" key="4">
    <source>
        <dbReference type="ARBA" id="ARBA00022475"/>
    </source>
</evidence>
<keyword evidence="5" id="KW-0547">Nucleotide-binding</keyword>
<evidence type="ECO:0000256" key="5">
    <source>
        <dbReference type="ARBA" id="ARBA00022741"/>
    </source>
</evidence>
<proteinExistence type="inferred from homology"/>
<dbReference type="GO" id="GO:0042626">
    <property type="term" value="F:ATPase-coupled transmembrane transporter activity"/>
    <property type="evidence" value="ECO:0007669"/>
    <property type="project" value="TreeGrafter"/>
</dbReference>
<dbReference type="SUPFAM" id="SSF52540">
    <property type="entry name" value="P-loop containing nucleoside triphosphate hydrolases"/>
    <property type="match status" value="2"/>
</dbReference>
<dbReference type="InterPro" id="IPR050095">
    <property type="entry name" value="ECF_ABC_transporter_ATP-bd"/>
</dbReference>
<dbReference type="PROSITE" id="PS50893">
    <property type="entry name" value="ABC_TRANSPORTER_2"/>
    <property type="match status" value="2"/>
</dbReference>
<keyword evidence="6 10" id="KW-0067">ATP-binding</keyword>
<dbReference type="Proteomes" id="UP000035709">
    <property type="component" value="Chromosome"/>
</dbReference>
<evidence type="ECO:0000259" key="9">
    <source>
        <dbReference type="PROSITE" id="PS50893"/>
    </source>
</evidence>
<dbReference type="PANTHER" id="PTHR43553">
    <property type="entry name" value="HEAVY METAL TRANSPORTER"/>
    <property type="match status" value="1"/>
</dbReference>
<comment type="subcellular location">
    <subcellularLocation>
        <location evidence="1">Cell membrane</location>
        <topology evidence="1">Peripheral membrane protein</topology>
    </subcellularLocation>
</comment>
<name>A0A0D6A1T6_9LACO</name>
<dbReference type="InterPro" id="IPR003439">
    <property type="entry name" value="ABC_transporter-like_ATP-bd"/>
</dbReference>
<dbReference type="CDD" id="cd03225">
    <property type="entry name" value="ABC_cobalt_CbiO_domain1"/>
    <property type="match status" value="2"/>
</dbReference>
<dbReference type="EMBL" id="AP014808">
    <property type="protein sequence ID" value="BAQ56500.1"/>
    <property type="molecule type" value="Genomic_DNA"/>
</dbReference>
<dbReference type="Gene3D" id="3.40.50.300">
    <property type="entry name" value="P-loop containing nucleotide triphosphate hydrolases"/>
    <property type="match status" value="2"/>
</dbReference>
<dbReference type="STRING" id="1600.LBAT_0111"/>
<dbReference type="InterPro" id="IPR017871">
    <property type="entry name" value="ABC_transporter-like_CS"/>
</dbReference>
<dbReference type="PROSITE" id="PS00211">
    <property type="entry name" value="ABC_TRANSPORTER_1"/>
    <property type="match status" value="2"/>
</dbReference>
<feature type="domain" description="ABC transporter" evidence="9">
    <location>
        <begin position="18"/>
        <end position="243"/>
    </location>
</feature>
<reference evidence="10 11" key="1">
    <citation type="submission" date="2015-03" db="EMBL/GenBank/DDBJ databases">
        <title>Complete genome sequence of Lactobacillus acetotolerans NBRC 13120.</title>
        <authorList>
            <person name="Toh H."/>
            <person name="Morita H."/>
            <person name="Fujita N."/>
        </authorList>
    </citation>
    <scope>NUCLEOTIDE SEQUENCE [LARGE SCALE GENOMIC DNA]</scope>
    <source>
        <strain evidence="10 11">NBRC 13120</strain>
    </source>
</reference>
<feature type="domain" description="ABC transporter" evidence="9">
    <location>
        <begin position="252"/>
        <end position="468"/>
    </location>
</feature>
<evidence type="ECO:0000256" key="2">
    <source>
        <dbReference type="ARBA" id="ARBA00005417"/>
    </source>
</evidence>
<dbReference type="AlphaFoldDB" id="A0A0D6A1T6"/>
<dbReference type="GO" id="GO:0043190">
    <property type="term" value="C:ATP-binding cassette (ABC) transporter complex"/>
    <property type="evidence" value="ECO:0007669"/>
    <property type="project" value="TreeGrafter"/>
</dbReference>
<sequence>MSPYYGRHFYLVKKMTEIISKNLNFSYDNKTKILDNLNLTIPSGKFSLLIGPTGCGKSTFLKLLAGLYPKYAGKASGKIDLGNLKKAMMFQNAGEQFTMETPRQEIIFALENLQVNKNEYEKRLHKAVAFTKIDKLLDQKIVTLSGGEQQKVALAVLVAMNVDIFLLDEPFASCDPEARKFLIKKLANLRDQGKTIILSDHVLSDYEEVCDDLFKFTGKKIVQLTENEKNNLLQANNKKANYTFSIPNENNASVFTLQNTEIKQNRLLLKQSKLKIYKGKTTLITGPNGVGKTSLFKALTKMIPYSGSLTYKNKEIGKLKARKYLLQVAQIFQNATDQFLNITVKDEINLSKKNRKNKFFSDDKINEALAYLDLANHLDQVVYSLSGGQKKKLQILLMLISDQEVLLIDEPLSGLDHNSTKKVTHLMRESQKQRKQTFLIISHELEGLAEWCDYRLVFNHQKLEYVNK</sequence>
<comment type="similarity">
    <text evidence="2">Belongs to the ABC transporter superfamily.</text>
</comment>
<dbReference type="InterPro" id="IPR027417">
    <property type="entry name" value="P-loop_NTPase"/>
</dbReference>
<keyword evidence="4" id="KW-1003">Cell membrane</keyword>